<keyword evidence="1" id="KW-1133">Transmembrane helix</keyword>
<dbReference type="EMBL" id="CAXLJM020000124">
    <property type="protein sequence ID" value="CAL8139000.1"/>
    <property type="molecule type" value="Genomic_DNA"/>
</dbReference>
<keyword evidence="3" id="KW-1185">Reference proteome</keyword>
<accession>A0ABP1RYM0</accession>
<gene>
    <name evidence="2" type="ORF">ODALV1_LOCUS27636</name>
</gene>
<evidence type="ECO:0000313" key="3">
    <source>
        <dbReference type="Proteomes" id="UP001642540"/>
    </source>
</evidence>
<reference evidence="2 3" key="1">
    <citation type="submission" date="2024-08" db="EMBL/GenBank/DDBJ databases">
        <authorList>
            <person name="Cucini C."/>
            <person name="Frati F."/>
        </authorList>
    </citation>
    <scope>NUCLEOTIDE SEQUENCE [LARGE SCALE GENOMIC DNA]</scope>
</reference>
<organism evidence="2 3">
    <name type="scientific">Orchesella dallaii</name>
    <dbReference type="NCBI Taxonomy" id="48710"/>
    <lineage>
        <taxon>Eukaryota</taxon>
        <taxon>Metazoa</taxon>
        <taxon>Ecdysozoa</taxon>
        <taxon>Arthropoda</taxon>
        <taxon>Hexapoda</taxon>
        <taxon>Collembola</taxon>
        <taxon>Entomobryomorpha</taxon>
        <taxon>Entomobryoidea</taxon>
        <taxon>Orchesellidae</taxon>
        <taxon>Orchesellinae</taxon>
        <taxon>Orchesella</taxon>
    </lineage>
</organism>
<dbReference type="Proteomes" id="UP001642540">
    <property type="component" value="Unassembled WGS sequence"/>
</dbReference>
<evidence type="ECO:0000313" key="2">
    <source>
        <dbReference type="EMBL" id="CAL8139000.1"/>
    </source>
</evidence>
<feature type="transmembrane region" description="Helical" evidence="1">
    <location>
        <begin position="73"/>
        <end position="100"/>
    </location>
</feature>
<name>A0ABP1RYM0_9HEXA</name>
<comment type="caution">
    <text evidence="2">The sequence shown here is derived from an EMBL/GenBank/DDBJ whole genome shotgun (WGS) entry which is preliminary data.</text>
</comment>
<protein>
    <submittedName>
        <fullName evidence="2">Uncharacterized protein</fullName>
    </submittedName>
</protein>
<evidence type="ECO:0000256" key="1">
    <source>
        <dbReference type="SAM" id="Phobius"/>
    </source>
</evidence>
<keyword evidence="1" id="KW-0812">Transmembrane</keyword>
<proteinExistence type="predicted"/>
<keyword evidence="1" id="KW-0472">Membrane</keyword>
<sequence length="109" mass="12128">MSYPTQPDFPEMFQPQPSLTQNQYQPGVYLPVFPTSTVPYNNQYMGPPLPFAGGVGQVGGITTTQRRYAVTSATVMCLLMILPFVLIGGTFLIIFFTYILPMERKAGRL</sequence>